<proteinExistence type="predicted"/>
<dbReference type="EMBL" id="JAHFZB010000037">
    <property type="protein sequence ID" value="KAK6469886.1"/>
    <property type="molecule type" value="Genomic_DNA"/>
</dbReference>
<keyword evidence="3" id="KW-1185">Reference proteome</keyword>
<sequence length="697" mass="80134">MMTQGGTTHGGKRKSFSKNQNRIYSADFQSAATRKMDGRSLYQDLKSWASEEFQLPERKLPCDSFFRKLCLGQGTDIWKYVTQHVHHQRNVKIMRGNLQWYKVMQEFEVRRGEAQSEAERRKAIQREVLELRSELEQLDSQIEMAQCEFTINENSVRETWERAVESKKREVLLRSYAERCVRDRQRTSEDIHRIRGHRQTLEQLTRKAEVEVGFGGTPASGGSAGPEPQILREVKQVCQERFQFFQSLLDSELGTATSEARLCREERGAAFQHWLSSVEDLIRSHPPNHILGALEDLASQRQAALREKTAGINVSRDVLALRFRYESQHLQDVSEEQELLPSVKWLLQEGWSGVEERGVSLVALLSQERELSALLDTKRKESALVLAGDSQVACLARAVFDLELQLSMVKARRDCLQKQCQDWAETARGKQGAILALQHKWQSIMDFRQLVDKKQEQIRGLIKGNSTAKAELMKVKAEIELFVQDRLQRHQRDVELGVQEMHSAVSTELRQFGGLSLAALSRRNVDGVLRVPAHKLSIHRLDASAPFESRIFDSTCQSLAFPRYRAPEQLSFHTMALKLDLRRLQHLLELKQSCLHSVHQQEELLPAADLQALLQCVRSEDRELVTNLLPTVQHLSQQSSQCLEYGSEVKVAVTQWWEQPAQLCLPEERRHGLTLQQWIERWSMAAKALQQRQGGWQ</sequence>
<dbReference type="InterPro" id="IPR029131">
    <property type="entry name" value="HAUS5"/>
</dbReference>
<keyword evidence="1" id="KW-0175">Coiled coil</keyword>
<evidence type="ECO:0000313" key="3">
    <source>
        <dbReference type="Proteomes" id="UP001369086"/>
    </source>
</evidence>
<gene>
    <name evidence="2" type="ORF">HHUSO_G31444</name>
</gene>
<dbReference type="PANTHER" id="PTHR28588:SF1">
    <property type="entry name" value="HAUS AUGMIN-LIKE COMPLEX SUBUNIT 5"/>
    <property type="match status" value="1"/>
</dbReference>
<protein>
    <submittedName>
        <fullName evidence="2">HAUS augmin-like complex subunit 5</fullName>
    </submittedName>
</protein>
<dbReference type="Proteomes" id="UP001369086">
    <property type="component" value="Unassembled WGS sequence"/>
</dbReference>
<evidence type="ECO:0000313" key="2">
    <source>
        <dbReference type="EMBL" id="KAK6469886.1"/>
    </source>
</evidence>
<name>A0ABR0YB75_HUSHU</name>
<dbReference type="PRINTS" id="PR02091">
    <property type="entry name" value="HAUSAUGMINL5"/>
</dbReference>
<accession>A0ABR0YB75</accession>
<evidence type="ECO:0000256" key="1">
    <source>
        <dbReference type="SAM" id="Coils"/>
    </source>
</evidence>
<comment type="caution">
    <text evidence="2">The sequence shown here is derived from an EMBL/GenBank/DDBJ whole genome shotgun (WGS) entry which is preliminary data.</text>
</comment>
<dbReference type="Pfam" id="PF14817">
    <property type="entry name" value="HAUS5"/>
    <property type="match status" value="1"/>
</dbReference>
<dbReference type="PANTHER" id="PTHR28588">
    <property type="entry name" value="HAUS AUGMIN-LIKE COMPLEX SUBUNIT 5"/>
    <property type="match status" value="1"/>
</dbReference>
<organism evidence="2 3">
    <name type="scientific">Huso huso</name>
    <name type="common">Beluga</name>
    <name type="synonym">Acipenser huso</name>
    <dbReference type="NCBI Taxonomy" id="61971"/>
    <lineage>
        <taxon>Eukaryota</taxon>
        <taxon>Metazoa</taxon>
        <taxon>Chordata</taxon>
        <taxon>Craniata</taxon>
        <taxon>Vertebrata</taxon>
        <taxon>Euteleostomi</taxon>
        <taxon>Actinopterygii</taxon>
        <taxon>Chondrostei</taxon>
        <taxon>Acipenseriformes</taxon>
        <taxon>Acipenseridae</taxon>
        <taxon>Huso</taxon>
    </lineage>
</organism>
<reference evidence="2 3" key="1">
    <citation type="submission" date="2021-05" db="EMBL/GenBank/DDBJ databases">
        <authorList>
            <person name="Zahm M."/>
            <person name="Klopp C."/>
            <person name="Cabau C."/>
            <person name="Kuhl H."/>
            <person name="Suciu R."/>
            <person name="Ciorpac M."/>
            <person name="Holostenco D."/>
            <person name="Gessner J."/>
            <person name="Wuertz S."/>
            <person name="Hohne C."/>
            <person name="Stock M."/>
            <person name="Gislard M."/>
            <person name="Lluch J."/>
            <person name="Milhes M."/>
            <person name="Lampietro C."/>
            <person name="Lopez Roques C."/>
            <person name="Donnadieu C."/>
            <person name="Du K."/>
            <person name="Schartl M."/>
            <person name="Guiguen Y."/>
        </authorList>
    </citation>
    <scope>NUCLEOTIDE SEQUENCE [LARGE SCALE GENOMIC DNA]</scope>
    <source>
        <strain evidence="2">Hh-F2</strain>
        <tissue evidence="2">Blood</tissue>
    </source>
</reference>
<dbReference type="InterPro" id="IPR026215">
    <property type="entry name" value="HAUS5_metazoa"/>
</dbReference>
<feature type="coiled-coil region" evidence="1">
    <location>
        <begin position="114"/>
        <end position="148"/>
    </location>
</feature>